<reference evidence="7 8" key="1">
    <citation type="journal article" date="2015" name="Stand. Genomic Sci.">
        <title>Genomic Encyclopedia of Bacterial and Archaeal Type Strains, Phase III: the genomes of soil and plant-associated and newly described type strains.</title>
        <authorList>
            <person name="Whitman W.B."/>
            <person name="Woyke T."/>
            <person name="Klenk H.P."/>
            <person name="Zhou Y."/>
            <person name="Lilburn T.G."/>
            <person name="Beck B.J."/>
            <person name="De Vos P."/>
            <person name="Vandamme P."/>
            <person name="Eisen J.A."/>
            <person name="Garrity G."/>
            <person name="Hugenholtz P."/>
            <person name="Kyrpides N.C."/>
        </authorList>
    </citation>
    <scope>NUCLEOTIDE SEQUENCE [LARGE SCALE GENOMIC DNA]</scope>
    <source>
        <strain evidence="7 8">CECT 7306</strain>
    </source>
</reference>
<comment type="caution">
    <text evidence="7">The sequence shown here is derived from an EMBL/GenBank/DDBJ whole genome shotgun (WGS) entry which is preliminary data.</text>
</comment>
<evidence type="ECO:0000256" key="2">
    <source>
        <dbReference type="ARBA" id="ARBA00022679"/>
    </source>
</evidence>
<dbReference type="PIRSF" id="PIRSF000538">
    <property type="entry name" value="GlpK"/>
    <property type="match status" value="1"/>
</dbReference>
<sequence length="518" mass="53580">MTPDDAGAGPRATRGTPVVLGVDLGTTATKVVAFTTDGSLVASASSGYPLEEPHPGHAVQDPAAVLAAVVEALREVTAEVGADRVAGLSFSTALHSLVGLSPTGEPLTPLVTWADTRAGAQAERLRASPTGLALHRRTGTPLHPMSPLPKLVWFREQEPALCEQVGFWVGVKEHVLWYLCGALVTDHSTASATGLMDLATLRWDDEALALAGLLPEQLPELVATTHVRHGITAAAAAATGLPEDVPVVVGAGDGPLANLGLGAVRPGVAAISIGTSGALRVSVEHPAVDPLGRVFCYALTEDRWVVGGAINNGGAVLEWAGDSLAPDLGEDSQEALLDLAATVPAGSGGLVMLPYLLSERAPHWSSLPRGAYVGLTRAHRREHLVRAAVEGVCLQLATVLHSMRAAGLEIRELRATGGFARSALWRQVLADALGMPIGFAPSDEGSGFGAALLGMEALGLIASVDVAADLVAIDDVVRPRPAEQAVYASLLPVFAEMYEALVPTYTSLRRLAPSLPLA</sequence>
<dbReference type="EMBL" id="RJKN01000007">
    <property type="protein sequence ID" value="ROP27195.1"/>
    <property type="molecule type" value="Genomic_DNA"/>
</dbReference>
<dbReference type="InterPro" id="IPR018484">
    <property type="entry name" value="FGGY_N"/>
</dbReference>
<dbReference type="InterPro" id="IPR043129">
    <property type="entry name" value="ATPase_NBD"/>
</dbReference>
<evidence type="ECO:0000259" key="6">
    <source>
        <dbReference type="Pfam" id="PF02782"/>
    </source>
</evidence>
<dbReference type="PANTHER" id="PTHR43095">
    <property type="entry name" value="SUGAR KINASE"/>
    <property type="match status" value="1"/>
</dbReference>
<dbReference type="OrthoDB" id="9782710at2"/>
<dbReference type="Pfam" id="PF02782">
    <property type="entry name" value="FGGY_C"/>
    <property type="match status" value="1"/>
</dbReference>
<feature type="domain" description="Carbohydrate kinase FGGY C-terminal" evidence="6">
    <location>
        <begin position="269"/>
        <end position="456"/>
    </location>
</feature>
<keyword evidence="2 4" id="KW-0808">Transferase</keyword>
<dbReference type="InterPro" id="IPR050406">
    <property type="entry name" value="FGGY_Carb_Kinase"/>
</dbReference>
<accession>A0A3N1GAD2</accession>
<dbReference type="InParanoid" id="A0A3N1GAD2"/>
<dbReference type="InterPro" id="IPR018485">
    <property type="entry name" value="FGGY_C"/>
</dbReference>
<dbReference type="GO" id="GO:0005975">
    <property type="term" value="P:carbohydrate metabolic process"/>
    <property type="evidence" value="ECO:0007669"/>
    <property type="project" value="InterPro"/>
</dbReference>
<evidence type="ECO:0000313" key="7">
    <source>
        <dbReference type="EMBL" id="ROP27195.1"/>
    </source>
</evidence>
<organism evidence="7 8">
    <name type="scientific">Pseudokineococcus lusitanus</name>
    <dbReference type="NCBI Taxonomy" id="763993"/>
    <lineage>
        <taxon>Bacteria</taxon>
        <taxon>Bacillati</taxon>
        <taxon>Actinomycetota</taxon>
        <taxon>Actinomycetes</taxon>
        <taxon>Kineosporiales</taxon>
        <taxon>Kineosporiaceae</taxon>
        <taxon>Pseudokineococcus</taxon>
    </lineage>
</organism>
<dbReference type="RefSeq" id="WP_123380790.1">
    <property type="nucleotide sequence ID" value="NZ_RJKN01000007.1"/>
</dbReference>
<dbReference type="GO" id="GO:0016773">
    <property type="term" value="F:phosphotransferase activity, alcohol group as acceptor"/>
    <property type="evidence" value="ECO:0007669"/>
    <property type="project" value="InterPro"/>
</dbReference>
<dbReference type="PROSITE" id="PS00445">
    <property type="entry name" value="FGGY_KINASES_2"/>
    <property type="match status" value="1"/>
</dbReference>
<feature type="domain" description="Carbohydrate kinase FGGY N-terminal" evidence="5">
    <location>
        <begin position="18"/>
        <end position="260"/>
    </location>
</feature>
<keyword evidence="3 4" id="KW-0418">Kinase</keyword>
<keyword evidence="8" id="KW-1185">Reference proteome</keyword>
<dbReference type="PANTHER" id="PTHR43095:SF2">
    <property type="entry name" value="GLUCONOKINASE"/>
    <property type="match status" value="1"/>
</dbReference>
<dbReference type="SUPFAM" id="SSF53067">
    <property type="entry name" value="Actin-like ATPase domain"/>
    <property type="match status" value="2"/>
</dbReference>
<evidence type="ECO:0000259" key="5">
    <source>
        <dbReference type="Pfam" id="PF00370"/>
    </source>
</evidence>
<comment type="similarity">
    <text evidence="1 4">Belongs to the FGGY kinase family.</text>
</comment>
<gene>
    <name evidence="7" type="ORF">EDC03_2719</name>
</gene>
<evidence type="ECO:0000256" key="3">
    <source>
        <dbReference type="ARBA" id="ARBA00022777"/>
    </source>
</evidence>
<evidence type="ECO:0000256" key="1">
    <source>
        <dbReference type="ARBA" id="ARBA00009156"/>
    </source>
</evidence>
<dbReference type="InterPro" id="IPR018483">
    <property type="entry name" value="Carb_kinase_FGGY_CS"/>
</dbReference>
<name>A0A3N1GAD2_9ACTN</name>
<evidence type="ECO:0000256" key="4">
    <source>
        <dbReference type="RuleBase" id="RU003733"/>
    </source>
</evidence>
<dbReference type="Gene3D" id="3.30.420.40">
    <property type="match status" value="2"/>
</dbReference>
<dbReference type="GO" id="GO:0016301">
    <property type="term" value="F:kinase activity"/>
    <property type="evidence" value="ECO:0007669"/>
    <property type="project" value="UniProtKB-KW"/>
</dbReference>
<protein>
    <submittedName>
        <fullName evidence="7">Gluconate kinase (FGGY family)</fullName>
    </submittedName>
</protein>
<dbReference type="CDD" id="cd07770">
    <property type="entry name" value="ASKHA_NBD_FGGY_GntK"/>
    <property type="match status" value="1"/>
</dbReference>
<proteinExistence type="inferred from homology"/>
<dbReference type="PROSITE" id="PS00933">
    <property type="entry name" value="FGGY_KINASES_1"/>
    <property type="match status" value="1"/>
</dbReference>
<evidence type="ECO:0000313" key="8">
    <source>
        <dbReference type="Proteomes" id="UP000276232"/>
    </source>
</evidence>
<dbReference type="AlphaFoldDB" id="A0A3N1GAD2"/>
<dbReference type="Proteomes" id="UP000276232">
    <property type="component" value="Unassembled WGS sequence"/>
</dbReference>
<dbReference type="InterPro" id="IPR000577">
    <property type="entry name" value="Carb_kinase_FGGY"/>
</dbReference>
<dbReference type="Pfam" id="PF00370">
    <property type="entry name" value="FGGY_N"/>
    <property type="match status" value="1"/>
</dbReference>